<organism evidence="1 2">
    <name type="scientific">Grimontia celer</name>
    <dbReference type="NCBI Taxonomy" id="1796497"/>
    <lineage>
        <taxon>Bacteria</taxon>
        <taxon>Pseudomonadati</taxon>
        <taxon>Pseudomonadota</taxon>
        <taxon>Gammaproteobacteria</taxon>
        <taxon>Vibrionales</taxon>
        <taxon>Vibrionaceae</taxon>
        <taxon>Grimontia</taxon>
    </lineage>
</organism>
<evidence type="ECO:0000313" key="1">
    <source>
        <dbReference type="EMBL" id="CZF81628.1"/>
    </source>
</evidence>
<dbReference type="Pfam" id="PF10932">
    <property type="entry name" value="DUF2783"/>
    <property type="match status" value="1"/>
</dbReference>
<dbReference type="RefSeq" id="WP_062663765.1">
    <property type="nucleotide sequence ID" value="NZ_FIZX01000002.1"/>
</dbReference>
<dbReference type="InterPro" id="IPR021233">
    <property type="entry name" value="DUF2783"/>
</dbReference>
<protein>
    <recommendedName>
        <fullName evidence="3">DUF2783 domain-containing protein</fullName>
    </recommendedName>
</protein>
<keyword evidence="2" id="KW-1185">Reference proteome</keyword>
<gene>
    <name evidence="1" type="ORF">GCE9029_02727</name>
</gene>
<dbReference type="STRING" id="1796497.GCE9029_02727"/>
<reference evidence="2" key="1">
    <citation type="submission" date="2016-02" db="EMBL/GenBank/DDBJ databases">
        <authorList>
            <person name="Rodrigo-Torres Lidia"/>
            <person name="Arahal R.David."/>
        </authorList>
    </citation>
    <scope>NUCLEOTIDE SEQUENCE [LARGE SCALE GENOMIC DNA]</scope>
    <source>
        <strain evidence="2">CECT 9029</strain>
    </source>
</reference>
<name>A0A128F4C4_9GAMM</name>
<dbReference type="OrthoDB" id="6460891at2"/>
<sequence>MKLNIEPNFTDGDAFYAALANIYNSLPPEEVMTVNAKLVLLLANHIGEQEILEQAILSATQ</sequence>
<dbReference type="Proteomes" id="UP000071641">
    <property type="component" value="Unassembled WGS sequence"/>
</dbReference>
<evidence type="ECO:0000313" key="2">
    <source>
        <dbReference type="Proteomes" id="UP000071641"/>
    </source>
</evidence>
<evidence type="ECO:0008006" key="3">
    <source>
        <dbReference type="Google" id="ProtNLM"/>
    </source>
</evidence>
<proteinExistence type="predicted"/>
<dbReference type="AlphaFoldDB" id="A0A128F4C4"/>
<dbReference type="EMBL" id="FIZX01000002">
    <property type="protein sequence ID" value="CZF81628.1"/>
    <property type="molecule type" value="Genomic_DNA"/>
</dbReference>
<accession>A0A128F4C4</accession>